<dbReference type="Gene3D" id="1.10.238.10">
    <property type="entry name" value="EF-hand"/>
    <property type="match status" value="5"/>
</dbReference>
<dbReference type="SMART" id="SM00054">
    <property type="entry name" value="EFh"/>
    <property type="match status" value="10"/>
</dbReference>
<evidence type="ECO:0000256" key="2">
    <source>
        <dbReference type="SAM" id="Coils"/>
    </source>
</evidence>
<feature type="domain" description="EF-hand" evidence="4">
    <location>
        <begin position="1429"/>
        <end position="1464"/>
    </location>
</feature>
<feature type="region of interest" description="Disordered" evidence="3">
    <location>
        <begin position="748"/>
        <end position="770"/>
    </location>
</feature>
<dbReference type="EMBL" id="FN649064">
    <property type="protein sequence ID" value="CBJ27722.1"/>
    <property type="molecule type" value="Genomic_DNA"/>
</dbReference>
<feature type="region of interest" description="Disordered" evidence="3">
    <location>
        <begin position="1920"/>
        <end position="2026"/>
    </location>
</feature>
<name>D7G7I0_ECTSI</name>
<accession>D7G7I0</accession>
<dbReference type="InterPro" id="IPR052603">
    <property type="entry name" value="EFCB6"/>
</dbReference>
<evidence type="ECO:0000313" key="6">
    <source>
        <dbReference type="Proteomes" id="UP000002630"/>
    </source>
</evidence>
<feature type="region of interest" description="Disordered" evidence="3">
    <location>
        <begin position="895"/>
        <end position="918"/>
    </location>
</feature>
<feature type="region of interest" description="Disordered" evidence="3">
    <location>
        <begin position="1627"/>
        <end position="1655"/>
    </location>
</feature>
<dbReference type="PROSITE" id="PS00018">
    <property type="entry name" value="EF_HAND_1"/>
    <property type="match status" value="3"/>
</dbReference>
<keyword evidence="1" id="KW-0106">Calcium</keyword>
<evidence type="ECO:0000256" key="3">
    <source>
        <dbReference type="SAM" id="MobiDB-lite"/>
    </source>
</evidence>
<feature type="domain" description="EF-hand" evidence="4">
    <location>
        <begin position="1323"/>
        <end position="1358"/>
    </location>
</feature>
<dbReference type="InParanoid" id="D7G7I0"/>
<evidence type="ECO:0000259" key="4">
    <source>
        <dbReference type="PROSITE" id="PS50222"/>
    </source>
</evidence>
<feature type="compositionally biased region" description="Basic and acidic residues" evidence="3">
    <location>
        <begin position="1974"/>
        <end position="1989"/>
    </location>
</feature>
<feature type="region of interest" description="Disordered" evidence="3">
    <location>
        <begin position="1784"/>
        <end position="1813"/>
    </location>
</feature>
<dbReference type="STRING" id="2880.D7G7I0"/>
<dbReference type="InterPro" id="IPR011992">
    <property type="entry name" value="EF-hand-dom_pair"/>
</dbReference>
<feature type="domain" description="EF-hand" evidence="4">
    <location>
        <begin position="2048"/>
        <end position="2083"/>
    </location>
</feature>
<dbReference type="Pfam" id="PF13499">
    <property type="entry name" value="EF-hand_7"/>
    <property type="match status" value="3"/>
</dbReference>
<feature type="coiled-coil region" evidence="2">
    <location>
        <begin position="413"/>
        <end position="465"/>
    </location>
</feature>
<feature type="region of interest" description="Disordered" evidence="3">
    <location>
        <begin position="550"/>
        <end position="571"/>
    </location>
</feature>
<sequence length="2309" mass="248032">MQAAAPATDGPGRSVRAESGSLIPTAPVTHLAEFGGEQAINHDLALTATRLDGADKLLSKSPATSLRHPTALATTTAGIDKAGEDGLANTWPTARPSSIRVDGQRALLSRTTPSHQKKVARPSAARLPRDKEPGARRMGSLENFLQRARTAMESQGMHSDTLREFLLPSSAADPSQETSTNMVRSWEVFKVLTLDLGLQLSEVDKQLISARFGDGEDGGKVDADALLAAIALDHPETGGNAVSPAATSPSTTVPPKTGGTSTLEHNHDADHSHKRRLHRNEGVPAAASEVTTRSWAGGRADEDESRVDAGVPTRRDQSLHDSELSSGQVLGGPEGGDPTDQAPPAYEDLVMQSPRIEGKGPAGAVATIEEIALRAERKYSGDSLNDWDDSRTRGRSGNAAGSNDGTRDEAAAGAAAAREAAALQEENAKLRSELEVFDLGFFEEVEDLKYSYASLRREADKLARKQGIPSLSKSLDLPEEGEEPWDRSVDMAHHTVDWAETAKNQRTAAGRGGSSPSSPPRGTHAARLARRWDLLSSGVAADVEEVGFPVGSPTRGHGGTIPGRVSAAPGGGRYRGGGIGGKGEAFAVTPHPQRGLIAAHERKLAWEISCGGMGSLARLRENTGRVGPATAVAAGDGFWSDEQVFLALRNSGYALELEDVAVLRTGLGSDAKGRVDVEEFVGMCEDVASVEEWYLPPRSAVVAIVAGRANARSPAKRSGGGGGGAFSSGSLPFGMLLRELGDEVLGERRAGGGDGFGAPEQNARGGGLPSSTNGVISFPVSAGQVPHETLYLGGTVYGERTFLEPSKTVESVLAELKDQLSLLDIDHLIPARDHGARGTGSGEGAVTTLGKAVGARFSRRDPTQSGLLSAREVGLALEDVGVRLQADEVITLAKSFKPPVGGPQENRGNGSDLSRGREGYASDAATAIDLDGGGLDGVVAEYAPLVRLVVDSLAEASGVDPAVGGRVRLGQKKAKWNERMPAPAKRLRSALTAGKGRGGLERLRQRFRDFDIDGDGCLGRREFMRALNLALACETGDDSDPSPYFTVGGVLSEQEAAELMDRLDRDRDGRVSWEGFVKYFADAVHGEEGGGRGGGHPESWFQLEVDIAEKLLQQMEAQGGSTARRAWVNSLRRRFQTADIHETGTLNRDEFFRCLRSMHVSLSAREGERLFLSLLPTTTDPMRGARYPELVNFLRGKNAMWYDVESDIADKILTAMGPDGPSRRAWLNRIRRRFMSLDAFRAGVLGASDLLQALKDGGCYLGLEEEARLLDALETEESARFDTEGGVSYRELLLFCARHAGKWSEGQPLLAERLREALRSQAKTTADVRRLFRRLDDDGDGFIDRKDFKIGLHSLGLGFVTRDEQEVLMDALDAEGSGRVRYADFASFFMDSDPWFKTDADLAERLCKSFEMSGDSGGDGDGGGGGPGSVLGRFRERFVAVDRDKTGFINRAQFRAVLASLPGTQDLTEDEVDRLSTLLDDQGDGRVSYRSLLDLLVRHLGDWHKRIPKVASELSLALQNTQYGLKACVENFSRRLNIADHKSTGRLPPSTFARCLRSVGLSLAPESLGEMVSVLDAYGDELIPITPVLEFLRREAGISPEGGDVQQQAGGEVGVAFREAVRSLAEAEQQYANSEDESDGGGTGGYGHSDRDAATPRGAITFNRRAEPAASTRSYDGTTANWALRDTARLRREKRGRTSGGIREERGAWAIIPWSVCLRRVFDRWLDVDGDGFLTEGDLAACLPEIGVYVTGRDAARTLLSAMDSRQRGLGQATFKDFVEFMGTNGSSRRRGGRSPPGTAPYSPVDKRRTSLGPGQTRLLRHVRLALGLPAAAASHEDHEDDSRETITSKDLRRAMARLDPHGSGRLPLGKIKAALQGFGLRVGNVPHASWLDLTGSLDQDAYGHLFYSDFVDLLMPSEQSPYLSSPDPPSDRRKSNAHSRKQPMIPAEALAERGTRSGNLGRSVYGAFEGGESNDRPARKGVGDDWRSRTYPPAAVSSVAPASGKRPARPSQYSRPSLRSTGSSTALPKLLERLLDGVFDENGGVAEGGVALRSAFRRQDLTRSGRLSQGEFRLALENAGAPISSMEVATVFEFFDKRGSGMIDHDRFANFILRRSGTEAAVTATTPSRNTAYRAPSSSLSPSRSNLTIGPRVASVDGPAASTIRALKNREPEVASLRRQLQQRVAKRQRAVIGGLELKKLLRSCGLDLSPAEISHLRQKCGDPAGQVNTLALLAYLGPAESEAARAYGENDGLPPDSLLRGWAHESTFPLVGGGRWPSFTKTRARGHGYPYISRLEVRGQPHCSSFR</sequence>
<feature type="compositionally biased region" description="Polar residues" evidence="3">
    <location>
        <begin position="2012"/>
        <end position="2026"/>
    </location>
</feature>
<dbReference type="SUPFAM" id="SSF47473">
    <property type="entry name" value="EF-hand"/>
    <property type="match status" value="6"/>
</dbReference>
<feature type="domain" description="EF-hand" evidence="4">
    <location>
        <begin position="1051"/>
        <end position="1086"/>
    </location>
</feature>
<protein>
    <recommendedName>
        <fullName evidence="4">EF-hand domain-containing protein</fullName>
    </recommendedName>
</protein>
<dbReference type="PANTHER" id="PTHR20875">
    <property type="entry name" value="EF-HAND CALCIUM-BINDING DOMAIN-CONTAINING PROTEIN 6-RELATED"/>
    <property type="match status" value="1"/>
</dbReference>
<keyword evidence="2" id="KW-0175">Coiled coil</keyword>
<dbReference type="Proteomes" id="UP000002630">
    <property type="component" value="Linkage Group LG15"/>
</dbReference>
<dbReference type="PROSITE" id="PS50222">
    <property type="entry name" value="EF_HAND_2"/>
    <property type="match status" value="5"/>
</dbReference>
<feature type="region of interest" description="Disordered" evidence="3">
    <location>
        <begin position="505"/>
        <end position="525"/>
    </location>
</feature>
<dbReference type="InterPro" id="IPR002048">
    <property type="entry name" value="EF_hand_dom"/>
</dbReference>
<dbReference type="GO" id="GO:0005509">
    <property type="term" value="F:calcium ion binding"/>
    <property type="evidence" value="ECO:0007669"/>
    <property type="project" value="InterPro"/>
</dbReference>
<dbReference type="CDD" id="cd00051">
    <property type="entry name" value="EFh"/>
    <property type="match status" value="3"/>
</dbReference>
<organism evidence="5 6">
    <name type="scientific">Ectocarpus siliculosus</name>
    <name type="common">Brown alga</name>
    <name type="synonym">Conferva siliculosa</name>
    <dbReference type="NCBI Taxonomy" id="2880"/>
    <lineage>
        <taxon>Eukaryota</taxon>
        <taxon>Sar</taxon>
        <taxon>Stramenopiles</taxon>
        <taxon>Ochrophyta</taxon>
        <taxon>PX clade</taxon>
        <taxon>Phaeophyceae</taxon>
        <taxon>Ectocarpales</taxon>
        <taxon>Ectocarpaceae</taxon>
        <taxon>Ectocarpus</taxon>
    </lineage>
</organism>
<dbReference type="InterPro" id="IPR018247">
    <property type="entry name" value="EF_Hand_1_Ca_BS"/>
</dbReference>
<feature type="region of interest" description="Disordered" evidence="3">
    <location>
        <begin position="238"/>
        <end position="345"/>
    </location>
</feature>
<reference evidence="5 6" key="1">
    <citation type="journal article" date="2010" name="Nature">
        <title>The Ectocarpus genome and the independent evolution of multicellularity in brown algae.</title>
        <authorList>
            <person name="Cock J.M."/>
            <person name="Sterck L."/>
            <person name="Rouze P."/>
            <person name="Scornet D."/>
            <person name="Allen A.E."/>
            <person name="Amoutzias G."/>
            <person name="Anthouard V."/>
            <person name="Artiguenave F."/>
            <person name="Aury J.M."/>
            <person name="Badger J.H."/>
            <person name="Beszteri B."/>
            <person name="Billiau K."/>
            <person name="Bonnet E."/>
            <person name="Bothwell J.H."/>
            <person name="Bowler C."/>
            <person name="Boyen C."/>
            <person name="Brownlee C."/>
            <person name="Carrano C.J."/>
            <person name="Charrier B."/>
            <person name="Cho G.Y."/>
            <person name="Coelho S.M."/>
            <person name="Collen J."/>
            <person name="Corre E."/>
            <person name="Da Silva C."/>
            <person name="Delage L."/>
            <person name="Delaroque N."/>
            <person name="Dittami S.M."/>
            <person name="Doulbeau S."/>
            <person name="Elias M."/>
            <person name="Farnham G."/>
            <person name="Gachon C.M."/>
            <person name="Gschloessl B."/>
            <person name="Heesch S."/>
            <person name="Jabbari K."/>
            <person name="Jubin C."/>
            <person name="Kawai H."/>
            <person name="Kimura K."/>
            <person name="Kloareg B."/>
            <person name="Kupper F.C."/>
            <person name="Lang D."/>
            <person name="Le Bail A."/>
            <person name="Leblanc C."/>
            <person name="Lerouge P."/>
            <person name="Lohr M."/>
            <person name="Lopez P.J."/>
            <person name="Martens C."/>
            <person name="Maumus F."/>
            <person name="Michel G."/>
            <person name="Miranda-Saavedra D."/>
            <person name="Morales J."/>
            <person name="Moreau H."/>
            <person name="Motomura T."/>
            <person name="Nagasato C."/>
            <person name="Napoli C.A."/>
            <person name="Nelson D.R."/>
            <person name="Nyvall-Collen P."/>
            <person name="Peters A.F."/>
            <person name="Pommier C."/>
            <person name="Potin P."/>
            <person name="Poulain J."/>
            <person name="Quesneville H."/>
            <person name="Read B."/>
            <person name="Rensing S.A."/>
            <person name="Ritter A."/>
            <person name="Rousvoal S."/>
            <person name="Samanta M."/>
            <person name="Samson G."/>
            <person name="Schroeder D.C."/>
            <person name="Segurens B."/>
            <person name="Strittmatter M."/>
            <person name="Tonon T."/>
            <person name="Tregear J.W."/>
            <person name="Valentin K."/>
            <person name="von Dassow P."/>
            <person name="Yamagishi T."/>
            <person name="Van de Peer Y."/>
            <person name="Wincker P."/>
        </authorList>
    </citation>
    <scope>NUCLEOTIDE SEQUENCE [LARGE SCALE GENOMIC DNA]</scope>
    <source>
        <strain evidence="6">Ec32 / CCAP1310/4</strain>
    </source>
</reference>
<feature type="compositionally biased region" description="Basic and acidic residues" evidence="3">
    <location>
        <begin position="313"/>
        <end position="323"/>
    </location>
</feature>
<feature type="compositionally biased region" description="Low complexity" evidence="3">
    <location>
        <begin position="1993"/>
        <end position="2004"/>
    </location>
</feature>
<gene>
    <name evidence="5" type="ORF">Esi_0083_0058</name>
</gene>
<proteinExistence type="predicted"/>
<dbReference type="eggNOG" id="KOG0027">
    <property type="taxonomic scope" value="Eukaryota"/>
</dbReference>
<evidence type="ECO:0000313" key="5">
    <source>
        <dbReference type="EMBL" id="CBJ27722.1"/>
    </source>
</evidence>
<evidence type="ECO:0000256" key="1">
    <source>
        <dbReference type="ARBA" id="ARBA00022837"/>
    </source>
</evidence>
<feature type="domain" description="EF-hand" evidence="4">
    <location>
        <begin position="998"/>
        <end position="1033"/>
    </location>
</feature>
<feature type="region of interest" description="Disordered" evidence="3">
    <location>
        <begin position="75"/>
        <end position="136"/>
    </location>
</feature>
<dbReference type="EMBL" id="FN649740">
    <property type="protein sequence ID" value="CBJ27722.1"/>
    <property type="molecule type" value="Genomic_DNA"/>
</dbReference>
<feature type="region of interest" description="Disordered" evidence="3">
    <location>
        <begin position="381"/>
        <end position="413"/>
    </location>
</feature>
<dbReference type="OrthoDB" id="192670at2759"/>
<keyword evidence="6" id="KW-1185">Reference proteome</keyword>
<feature type="compositionally biased region" description="Low complexity" evidence="3">
    <location>
        <begin position="242"/>
        <end position="262"/>
    </location>
</feature>
<dbReference type="PANTHER" id="PTHR20875:SF0">
    <property type="entry name" value="GH12158P"/>
    <property type="match status" value="1"/>
</dbReference>